<proteinExistence type="predicted"/>
<evidence type="ECO:0000313" key="3">
    <source>
        <dbReference type="Proteomes" id="UP001107558"/>
    </source>
</evidence>
<dbReference type="Proteomes" id="UP001107558">
    <property type="component" value="Chromosome 3"/>
</dbReference>
<evidence type="ECO:0000256" key="1">
    <source>
        <dbReference type="SAM" id="MobiDB-lite"/>
    </source>
</evidence>
<gene>
    <name evidence="2" type="ORF">PVAND_003051</name>
</gene>
<dbReference type="EMBL" id="JADBJN010000003">
    <property type="protein sequence ID" value="KAG5672964.1"/>
    <property type="molecule type" value="Genomic_DNA"/>
</dbReference>
<protein>
    <submittedName>
        <fullName evidence="2">Uncharacterized protein</fullName>
    </submittedName>
</protein>
<feature type="compositionally biased region" description="Polar residues" evidence="1">
    <location>
        <begin position="1"/>
        <end position="14"/>
    </location>
</feature>
<reference evidence="2" key="1">
    <citation type="submission" date="2021-03" db="EMBL/GenBank/DDBJ databases">
        <title>Chromosome level genome of the anhydrobiotic midge Polypedilum vanderplanki.</title>
        <authorList>
            <person name="Yoshida Y."/>
            <person name="Kikawada T."/>
            <person name="Gusev O."/>
        </authorList>
    </citation>
    <scope>NUCLEOTIDE SEQUENCE</scope>
    <source>
        <strain evidence="2">NIAS01</strain>
        <tissue evidence="2">Whole body or cell culture</tissue>
    </source>
</reference>
<accession>A0A9J6BSW2</accession>
<sequence length="169" mass="19389">MRGQNNNNNQSTSKLKVAPQSVKQKGGSNNNNNESTITLPRNHKDDITGVQDTIYLCNFRVSVDGEWLCLKELQDGVNSQKQNEGAPIDESQNIVSNNKCNEKIVERDWVNYYFANARINVFLCYSQNYTTTPFKCICSKFKSQTYMTHSYANFHTKKLQYILFGSLYS</sequence>
<comment type="caution">
    <text evidence="2">The sequence shown here is derived from an EMBL/GenBank/DDBJ whole genome shotgun (WGS) entry which is preliminary data.</text>
</comment>
<name>A0A9J6BSW2_POLVA</name>
<dbReference type="AlphaFoldDB" id="A0A9J6BSW2"/>
<evidence type="ECO:0000313" key="2">
    <source>
        <dbReference type="EMBL" id="KAG5672964.1"/>
    </source>
</evidence>
<keyword evidence="3" id="KW-1185">Reference proteome</keyword>
<organism evidence="2 3">
    <name type="scientific">Polypedilum vanderplanki</name>
    <name type="common">Sleeping chironomid midge</name>
    <dbReference type="NCBI Taxonomy" id="319348"/>
    <lineage>
        <taxon>Eukaryota</taxon>
        <taxon>Metazoa</taxon>
        <taxon>Ecdysozoa</taxon>
        <taxon>Arthropoda</taxon>
        <taxon>Hexapoda</taxon>
        <taxon>Insecta</taxon>
        <taxon>Pterygota</taxon>
        <taxon>Neoptera</taxon>
        <taxon>Endopterygota</taxon>
        <taxon>Diptera</taxon>
        <taxon>Nematocera</taxon>
        <taxon>Chironomoidea</taxon>
        <taxon>Chironomidae</taxon>
        <taxon>Chironominae</taxon>
        <taxon>Polypedilum</taxon>
        <taxon>Polypedilum</taxon>
    </lineage>
</organism>
<feature type="region of interest" description="Disordered" evidence="1">
    <location>
        <begin position="1"/>
        <end position="43"/>
    </location>
</feature>
<dbReference type="OrthoDB" id="79871at2759"/>
<feature type="compositionally biased region" description="Polar residues" evidence="1">
    <location>
        <begin position="21"/>
        <end position="39"/>
    </location>
</feature>